<name>A0A835LYQ5_9MAGN</name>
<dbReference type="InterPro" id="IPR046960">
    <property type="entry name" value="PPR_At4g14850-like_plant"/>
</dbReference>
<dbReference type="GO" id="GO:0003723">
    <property type="term" value="F:RNA binding"/>
    <property type="evidence" value="ECO:0007669"/>
    <property type="project" value="InterPro"/>
</dbReference>
<organism evidence="3 4">
    <name type="scientific">Coptis chinensis</name>
    <dbReference type="NCBI Taxonomy" id="261450"/>
    <lineage>
        <taxon>Eukaryota</taxon>
        <taxon>Viridiplantae</taxon>
        <taxon>Streptophyta</taxon>
        <taxon>Embryophyta</taxon>
        <taxon>Tracheophyta</taxon>
        <taxon>Spermatophyta</taxon>
        <taxon>Magnoliopsida</taxon>
        <taxon>Ranunculales</taxon>
        <taxon>Ranunculaceae</taxon>
        <taxon>Coptidoideae</taxon>
        <taxon>Coptis</taxon>
    </lineage>
</organism>
<dbReference type="GO" id="GO:0009451">
    <property type="term" value="P:RNA modification"/>
    <property type="evidence" value="ECO:0007669"/>
    <property type="project" value="InterPro"/>
</dbReference>
<evidence type="ECO:0000256" key="2">
    <source>
        <dbReference type="PROSITE-ProRule" id="PRU00708"/>
    </source>
</evidence>
<dbReference type="Proteomes" id="UP000631114">
    <property type="component" value="Unassembled WGS sequence"/>
</dbReference>
<dbReference type="PROSITE" id="PS51375">
    <property type="entry name" value="PPR"/>
    <property type="match status" value="1"/>
</dbReference>
<dbReference type="InterPro" id="IPR011990">
    <property type="entry name" value="TPR-like_helical_dom_sf"/>
</dbReference>
<accession>A0A835LYQ5</accession>
<keyword evidence="1" id="KW-0677">Repeat</keyword>
<dbReference type="AlphaFoldDB" id="A0A835LYQ5"/>
<comment type="caution">
    <text evidence="3">The sequence shown here is derived from an EMBL/GenBank/DDBJ whole genome shotgun (WGS) entry which is preliminary data.</text>
</comment>
<dbReference type="EMBL" id="JADFTS010000004">
    <property type="protein sequence ID" value="KAF9608049.1"/>
    <property type="molecule type" value="Genomic_DNA"/>
</dbReference>
<keyword evidence="4" id="KW-1185">Reference proteome</keyword>
<dbReference type="InterPro" id="IPR002885">
    <property type="entry name" value="PPR_rpt"/>
</dbReference>
<evidence type="ECO:0000256" key="1">
    <source>
        <dbReference type="ARBA" id="ARBA00022737"/>
    </source>
</evidence>
<dbReference type="Gene3D" id="1.25.40.10">
    <property type="entry name" value="Tetratricopeptide repeat domain"/>
    <property type="match status" value="1"/>
</dbReference>
<dbReference type="PANTHER" id="PTHR47926">
    <property type="entry name" value="PENTATRICOPEPTIDE REPEAT-CONTAINING PROTEIN"/>
    <property type="match status" value="1"/>
</dbReference>
<dbReference type="Pfam" id="PF13041">
    <property type="entry name" value="PPR_2"/>
    <property type="match status" value="1"/>
</dbReference>
<reference evidence="3 4" key="1">
    <citation type="submission" date="2020-10" db="EMBL/GenBank/DDBJ databases">
        <title>The Coptis chinensis genome and diversification of protoberbering-type alkaloids.</title>
        <authorList>
            <person name="Wang B."/>
            <person name="Shu S."/>
            <person name="Song C."/>
            <person name="Liu Y."/>
        </authorList>
    </citation>
    <scope>NUCLEOTIDE SEQUENCE [LARGE SCALE GENOMIC DNA]</scope>
    <source>
        <strain evidence="3">HL-2020</strain>
        <tissue evidence="3">Leaf</tissue>
    </source>
</reference>
<evidence type="ECO:0008006" key="5">
    <source>
        <dbReference type="Google" id="ProtNLM"/>
    </source>
</evidence>
<proteinExistence type="predicted"/>
<dbReference type="PANTHER" id="PTHR47926:SF410">
    <property type="entry name" value="(WILD MALAYSIAN BANANA) HYPOTHETICAL PROTEIN"/>
    <property type="match status" value="1"/>
</dbReference>
<feature type="repeat" description="PPR" evidence="2">
    <location>
        <begin position="267"/>
        <end position="301"/>
    </location>
</feature>
<sequence>MNTSKENNSGLMGPKNLQGNIFDLLLDDVGCARVGFGKVVTAEVGCNRRALFERFAAQLANKRQVKQPSPLKIFTSEEAKKQKLSILPEDCTIIDMDEYKAANDLPLPMFTKLTEVKIEEVEMEDVSPDPIIDIHSCDSNNPLAVVEYIKDIYSYYRKTECVKGKPLFDFDQTRMFRSCLVGFSLHGSLSHYYCQFCEALFPFQDWWVVPIKVAFDQTARAALWNSIYFVVLGLLCFESLASISSELIFANAYYDAGKLFGEVRQKDTVSWNSMISGYAQHGFGRKALRLFGEMNRRRVKLDWITFVAVLSACNHAGPDHYACIVDLLGRASLLNKAVEMIKRMPFKPHCAIFGTLLGVGKTHKNSEAAEYATQNLLDLDPTSAAGHV</sequence>
<dbReference type="NCBIfam" id="TIGR00756">
    <property type="entry name" value="PPR"/>
    <property type="match status" value="1"/>
</dbReference>
<evidence type="ECO:0000313" key="3">
    <source>
        <dbReference type="EMBL" id="KAF9608049.1"/>
    </source>
</evidence>
<dbReference type="OrthoDB" id="430207at2759"/>
<gene>
    <name evidence="3" type="ORF">IFM89_005199</name>
</gene>
<protein>
    <recommendedName>
        <fullName evidence="5">Pentatricopeptide repeat-containing protein</fullName>
    </recommendedName>
</protein>
<evidence type="ECO:0000313" key="4">
    <source>
        <dbReference type="Proteomes" id="UP000631114"/>
    </source>
</evidence>